<organism evidence="1 2">
    <name type="scientific">Cetraspora pellucida</name>
    <dbReference type="NCBI Taxonomy" id="1433469"/>
    <lineage>
        <taxon>Eukaryota</taxon>
        <taxon>Fungi</taxon>
        <taxon>Fungi incertae sedis</taxon>
        <taxon>Mucoromycota</taxon>
        <taxon>Glomeromycotina</taxon>
        <taxon>Glomeromycetes</taxon>
        <taxon>Diversisporales</taxon>
        <taxon>Gigasporaceae</taxon>
        <taxon>Cetraspora</taxon>
    </lineage>
</organism>
<gene>
    <name evidence="1" type="ORF">SPELUC_LOCUS10530</name>
</gene>
<reference evidence="1" key="1">
    <citation type="submission" date="2021-06" db="EMBL/GenBank/DDBJ databases">
        <authorList>
            <person name="Kallberg Y."/>
            <person name="Tangrot J."/>
            <person name="Rosling A."/>
        </authorList>
    </citation>
    <scope>NUCLEOTIDE SEQUENCE</scope>
    <source>
        <strain evidence="1">28 12/20/2015</strain>
    </source>
</reference>
<name>A0ACA9P0Y4_9GLOM</name>
<comment type="caution">
    <text evidence="1">The sequence shown here is derived from an EMBL/GenBank/DDBJ whole genome shotgun (WGS) entry which is preliminary data.</text>
</comment>
<evidence type="ECO:0000313" key="2">
    <source>
        <dbReference type="Proteomes" id="UP000789366"/>
    </source>
</evidence>
<evidence type="ECO:0000313" key="1">
    <source>
        <dbReference type="EMBL" id="CAG8687002.1"/>
    </source>
</evidence>
<keyword evidence="2" id="KW-1185">Reference proteome</keyword>
<proteinExistence type="predicted"/>
<sequence>NLIEVKDSDEEKSTTTDISNLISALHECLELLTNALNSSTESQ</sequence>
<protein>
    <submittedName>
        <fullName evidence="1">5582_t:CDS:1</fullName>
    </submittedName>
</protein>
<accession>A0ACA9P0Y4</accession>
<dbReference type="Proteomes" id="UP000789366">
    <property type="component" value="Unassembled WGS sequence"/>
</dbReference>
<dbReference type="EMBL" id="CAJVPW010019862">
    <property type="protein sequence ID" value="CAG8687002.1"/>
    <property type="molecule type" value="Genomic_DNA"/>
</dbReference>
<feature type="non-terminal residue" evidence="1">
    <location>
        <position position="1"/>
    </location>
</feature>